<reference evidence="4" key="1">
    <citation type="submission" date="2019-01" db="EMBL/GenBank/DDBJ databases">
        <title>Cytophagaceae bacterium strain CAR-16.</title>
        <authorList>
            <person name="Chen W.-M."/>
        </authorList>
    </citation>
    <scope>NUCLEOTIDE SEQUENCE [LARGE SCALE GENOMIC DNA]</scope>
    <source>
        <strain evidence="4">ICH-30</strain>
    </source>
</reference>
<dbReference type="InterPro" id="IPR036779">
    <property type="entry name" value="LysM_dom_sf"/>
</dbReference>
<dbReference type="Gene3D" id="3.10.350.10">
    <property type="entry name" value="LysM domain"/>
    <property type="match status" value="4"/>
</dbReference>
<comment type="caution">
    <text evidence="3">The sequence shown here is derived from an EMBL/GenBank/DDBJ whole genome shotgun (WGS) entry which is preliminary data.</text>
</comment>
<keyword evidence="4" id="KW-1185">Reference proteome</keyword>
<feature type="domain" description="LysM" evidence="2">
    <location>
        <begin position="218"/>
        <end position="261"/>
    </location>
</feature>
<dbReference type="PANTHER" id="PTHR33734:SF22">
    <property type="entry name" value="MEMBRANE-BOUND LYTIC MUREIN TRANSGLYCOSYLASE D"/>
    <property type="match status" value="1"/>
</dbReference>
<dbReference type="PROSITE" id="PS51782">
    <property type="entry name" value="LYSM"/>
    <property type="match status" value="4"/>
</dbReference>
<feature type="chain" id="PRO_5020719236" evidence="1">
    <location>
        <begin position="22"/>
        <end position="770"/>
    </location>
</feature>
<feature type="domain" description="LysM" evidence="2">
    <location>
        <begin position="162"/>
        <end position="206"/>
    </location>
</feature>
<gene>
    <name evidence="3" type="ORF">EQG68_11600</name>
</gene>
<dbReference type="SMART" id="SM00257">
    <property type="entry name" value="LysM"/>
    <property type="match status" value="5"/>
</dbReference>
<evidence type="ECO:0000313" key="4">
    <source>
        <dbReference type="Proteomes" id="UP000289734"/>
    </source>
</evidence>
<proteinExistence type="predicted"/>
<evidence type="ECO:0000313" key="3">
    <source>
        <dbReference type="EMBL" id="RXR30068.1"/>
    </source>
</evidence>
<feature type="domain" description="LysM" evidence="2">
    <location>
        <begin position="341"/>
        <end position="384"/>
    </location>
</feature>
<sequence length="770" mass="86372">MNKHILLFLMVFQLIFFCGFAQENSSKHTVIKGETVSSIARKYKVTPNDLYQLNPDSYDGIKEGQVLMIPVSAVKSQPKVSKAENISNTKGDGIIYHEVKFGETKFGLSRRFSISISELERQNPHIVKMLQAGHQLEIRGGVDTNPSKIQNSNSNQATTEFITYEVLPGETLYGISRRYGLTVDDLMDENSLTGILQIGQVLRIPVKNSQNSNNLNGQFHLVQAGETKYGLSKKYGVSIDELEQRNPQIVRMLQTGQRIVIPGTTSSSLVQKSETKQEEKVVKSPLKEEIKSEPEIIETPSKVEKVEEVVAVAIPQNVEKSESTQTEKTAVQSESEKSNWIDYEIQPKETLFGLSKMAGVSQDKLLEVNPILNEGVKAGVIIKMPSEKVSEFKKPLTTIVEAKNTSAIENKVEAVGLLKTINKVEKKEITFLTSFSNEKYLSFIQNPIPEATKEIEFYAGANFAIDSLQKMGVMIELKNVQVEISKDGKAEISSLKKNNIDQSKAVFYQSEGINTEKISEFTSKNGIPFVVTNYEESAQKSATTFVSIPSKNDLALMVLKYISDKNGNLVVVSDAVSALNEDFILENYPKARFVKISGKDVLEDETLTKELILNRKNFVLLNTDKIGLILNTTTVLLKHSKEYTIQLALLEPKESIQKEGFSEMRFKALNTIYPSYSSRNNLNEINKFKTEFKKKFNFEATDEVLKGFDVTFDALVRLFQDKSFEALAKDEISEQLNHKFHYLKDLSGGYSNKGGYILQFDSDSNTKIAN</sequence>
<dbReference type="RefSeq" id="WP_129465053.1">
    <property type="nucleotide sequence ID" value="NZ_SBKQ01000012.1"/>
</dbReference>
<dbReference type="OrthoDB" id="2149800at2"/>
<dbReference type="Proteomes" id="UP000289734">
    <property type="component" value="Unassembled WGS sequence"/>
</dbReference>
<protein>
    <submittedName>
        <fullName evidence="3">LysM peptidoglycan-binding domain-containing protein</fullName>
    </submittedName>
</protein>
<dbReference type="AlphaFoldDB" id="A0A4Q1KJW4"/>
<dbReference type="GO" id="GO:0008932">
    <property type="term" value="F:lytic endotransglycosylase activity"/>
    <property type="evidence" value="ECO:0007669"/>
    <property type="project" value="TreeGrafter"/>
</dbReference>
<dbReference type="EMBL" id="SBKQ01000012">
    <property type="protein sequence ID" value="RXR30068.1"/>
    <property type="molecule type" value="Genomic_DNA"/>
</dbReference>
<feature type="signal peptide" evidence="1">
    <location>
        <begin position="1"/>
        <end position="21"/>
    </location>
</feature>
<accession>A0A4Q1KJW4</accession>
<evidence type="ECO:0000259" key="2">
    <source>
        <dbReference type="PROSITE" id="PS51782"/>
    </source>
</evidence>
<dbReference type="CDD" id="cd00118">
    <property type="entry name" value="LysM"/>
    <property type="match status" value="4"/>
</dbReference>
<evidence type="ECO:0000256" key="1">
    <source>
        <dbReference type="SAM" id="SignalP"/>
    </source>
</evidence>
<dbReference type="InterPro" id="IPR018392">
    <property type="entry name" value="LysM"/>
</dbReference>
<feature type="domain" description="LysM" evidence="2">
    <location>
        <begin position="26"/>
        <end position="69"/>
    </location>
</feature>
<dbReference type="SUPFAM" id="SSF54106">
    <property type="entry name" value="LysM domain"/>
    <property type="match status" value="4"/>
</dbReference>
<dbReference type="Pfam" id="PF01476">
    <property type="entry name" value="LysM"/>
    <property type="match status" value="5"/>
</dbReference>
<dbReference type="PANTHER" id="PTHR33734">
    <property type="entry name" value="LYSM DOMAIN-CONTAINING GPI-ANCHORED PROTEIN 2"/>
    <property type="match status" value="1"/>
</dbReference>
<keyword evidence="1" id="KW-0732">Signal</keyword>
<name>A0A4Q1KJW4_9FLAO</name>
<organism evidence="3 4">
    <name type="scientific">Flavobacterium piscinae</name>
    <dbReference type="NCBI Taxonomy" id="2506424"/>
    <lineage>
        <taxon>Bacteria</taxon>
        <taxon>Pseudomonadati</taxon>
        <taxon>Bacteroidota</taxon>
        <taxon>Flavobacteriia</taxon>
        <taxon>Flavobacteriales</taxon>
        <taxon>Flavobacteriaceae</taxon>
        <taxon>Flavobacterium</taxon>
    </lineage>
</organism>